<comment type="caution">
    <text evidence="1">The sequence shown here is derived from an EMBL/GenBank/DDBJ whole genome shotgun (WGS) entry which is preliminary data.</text>
</comment>
<dbReference type="Proteomes" id="UP001163603">
    <property type="component" value="Chromosome 2"/>
</dbReference>
<name>A0ACC0ZDL2_9ROSI</name>
<dbReference type="EMBL" id="CM047737">
    <property type="protein sequence ID" value="KAJ0049118.1"/>
    <property type="molecule type" value="Genomic_DNA"/>
</dbReference>
<protein>
    <submittedName>
        <fullName evidence="1">Uncharacterized protein</fullName>
    </submittedName>
</protein>
<organism evidence="1 2">
    <name type="scientific">Pistacia integerrima</name>
    <dbReference type="NCBI Taxonomy" id="434235"/>
    <lineage>
        <taxon>Eukaryota</taxon>
        <taxon>Viridiplantae</taxon>
        <taxon>Streptophyta</taxon>
        <taxon>Embryophyta</taxon>
        <taxon>Tracheophyta</taxon>
        <taxon>Spermatophyta</taxon>
        <taxon>Magnoliopsida</taxon>
        <taxon>eudicotyledons</taxon>
        <taxon>Gunneridae</taxon>
        <taxon>Pentapetalae</taxon>
        <taxon>rosids</taxon>
        <taxon>malvids</taxon>
        <taxon>Sapindales</taxon>
        <taxon>Anacardiaceae</taxon>
        <taxon>Pistacia</taxon>
    </lineage>
</organism>
<keyword evidence="2" id="KW-1185">Reference proteome</keyword>
<sequence>MDDSCQPLSLKGTLPPVLLDDDEEDDFGTLQVIQRRFSAYYSADTTKSRRKDSLQTPNQVLASSVASENETSNNLFVNRINACEGFPDSEEGCNNHHLLKDNVETLPSCSILWQQSEDYNMSIVSQKDSNFPKSAQVFIDAINKNSWLNFEDPHINHNPWAVEEDKNLLLIIQEKGISNWFDISVSLGTNRTPFQCLARYQRSLNASILHLAGKAFGESNWQSIAST</sequence>
<reference evidence="2" key="1">
    <citation type="journal article" date="2023" name="G3 (Bethesda)">
        <title>Genome assembly and association tests identify interacting loci associated with vigor, precocity, and sex in interspecific pistachio rootstocks.</title>
        <authorList>
            <person name="Palmer W."/>
            <person name="Jacygrad E."/>
            <person name="Sagayaradj S."/>
            <person name="Cavanaugh K."/>
            <person name="Han R."/>
            <person name="Bertier L."/>
            <person name="Beede B."/>
            <person name="Kafkas S."/>
            <person name="Golino D."/>
            <person name="Preece J."/>
            <person name="Michelmore R."/>
        </authorList>
    </citation>
    <scope>NUCLEOTIDE SEQUENCE [LARGE SCALE GENOMIC DNA]</scope>
</reference>
<gene>
    <name evidence="1" type="ORF">Pint_16997</name>
</gene>
<evidence type="ECO:0000313" key="1">
    <source>
        <dbReference type="EMBL" id="KAJ0049118.1"/>
    </source>
</evidence>
<proteinExistence type="predicted"/>
<evidence type="ECO:0000313" key="2">
    <source>
        <dbReference type="Proteomes" id="UP001163603"/>
    </source>
</evidence>
<accession>A0ACC0ZDL2</accession>